<sequence>MLKFYFGVCLLGALVAWLAESRILRSVDDPVLQSKAKEMLKYMNMSVDPCEDFYEFTCGNWNRYHSAELENEPATGLLETLQKSLDQKLIEILSTEESKDTAVDKKIKDFYKSCLNLPNLEKNYAEKLKKLIAEFGEMPALVGGKWQEDQFDWLQTIGEIYHKYGIGIITSVEVAVDLADNSVNRLYFNQQDLTLEGKAVYSDNDKMNLVKRLTNIVASRLVVFLNMDVKLAIKTAKEIVQFEADLARGVDEIESVADFQDMVDLSTLEEAQEKYGSELDLKKLVELSFGSIPPLKVYISETYTRNLIEVMKKTPPRQVANFIFYKLISKFLVSIPEDKDDLPLNCLSDMKTYFSKIFDNMVYRKYKTQEIEQGIRLMWHQIKEAFRDTLESQHYNWISPATRKYAVEKLGAMEMDIVSYQDYDFNDLYVDLKVDNKDYVENLKSLYALGAKQNRESINEEPQPIDFGDDLSTTPSNILIENVVKVPVNLLQSNYVWSSHYPNAFNFGVLGSLLSHELIHGFDDTGRNHGKDGNALEWWDPKSSENFNKRSQCFNSQYQGFVFHNKHLPDMPAQGENIADNGGVRLAYSAYLKWLKEVQGKHPSSIMESMPGMKFSDKQLFFVSYGQLWCGDVNPVYRQLQESTDTHVPDKFRVIGPLSNFEEFAKEFQCPAGSGMNPYKKCEIY</sequence>
<dbReference type="InterPro" id="IPR008753">
    <property type="entry name" value="Peptidase_M13_N"/>
</dbReference>
<dbReference type="EnsemblMetazoa" id="MDOA012646-RA">
    <property type="protein sequence ID" value="MDOA012646-PA"/>
    <property type="gene ID" value="MDOA012646"/>
</dbReference>
<dbReference type="RefSeq" id="XP_005179956.1">
    <property type="nucleotide sequence ID" value="XM_005179899.3"/>
</dbReference>
<evidence type="ECO:0000313" key="13">
    <source>
        <dbReference type="Proteomes" id="UP001652621"/>
    </source>
</evidence>
<dbReference type="Proteomes" id="UP001652621">
    <property type="component" value="Unplaced"/>
</dbReference>
<protein>
    <submittedName>
        <fullName evidence="14">Membrane metallo-endopeptidase-like 1</fullName>
    </submittedName>
</protein>
<evidence type="ECO:0000256" key="6">
    <source>
        <dbReference type="ARBA" id="ARBA00022801"/>
    </source>
</evidence>
<dbReference type="GeneID" id="101887390"/>
<feature type="signal peptide" evidence="9">
    <location>
        <begin position="1"/>
        <end position="21"/>
    </location>
</feature>
<dbReference type="InterPro" id="IPR042089">
    <property type="entry name" value="Peptidase_M13_dom_2"/>
</dbReference>
<dbReference type="PANTHER" id="PTHR11733">
    <property type="entry name" value="ZINC METALLOPROTEASE FAMILY M13 NEPRILYSIN-RELATED"/>
    <property type="match status" value="1"/>
</dbReference>
<evidence type="ECO:0000313" key="12">
    <source>
        <dbReference type="EnsemblMetazoa" id="MDOA012646-PA"/>
    </source>
</evidence>
<dbReference type="PRINTS" id="PR00786">
    <property type="entry name" value="NEPRILYSIN"/>
</dbReference>
<gene>
    <name evidence="12" type="primary">101887390</name>
    <name evidence="14" type="synonym">LOC101887390</name>
</gene>
<evidence type="ECO:0000256" key="7">
    <source>
        <dbReference type="ARBA" id="ARBA00022833"/>
    </source>
</evidence>
<dbReference type="CDD" id="cd08662">
    <property type="entry name" value="M13"/>
    <property type="match status" value="1"/>
</dbReference>
<evidence type="ECO:0000256" key="9">
    <source>
        <dbReference type="SAM" id="SignalP"/>
    </source>
</evidence>
<dbReference type="PROSITE" id="PS51885">
    <property type="entry name" value="NEPRILYSIN"/>
    <property type="match status" value="1"/>
</dbReference>
<accession>A0A1I8N8F2</accession>
<dbReference type="GO" id="GO:0005886">
    <property type="term" value="C:plasma membrane"/>
    <property type="evidence" value="ECO:0007669"/>
    <property type="project" value="UniProtKB-SubCell"/>
</dbReference>
<keyword evidence="5" id="KW-0479">Metal-binding</keyword>
<keyword evidence="8" id="KW-0482">Metalloprotease</keyword>
<comment type="cofactor">
    <cofactor evidence="1">
        <name>Zn(2+)</name>
        <dbReference type="ChEBI" id="CHEBI:29105"/>
    </cofactor>
</comment>
<evidence type="ECO:0000259" key="10">
    <source>
        <dbReference type="Pfam" id="PF01431"/>
    </source>
</evidence>
<keyword evidence="6" id="KW-0378">Hydrolase</keyword>
<keyword evidence="9" id="KW-0732">Signal</keyword>
<dbReference type="Gene3D" id="3.40.390.10">
    <property type="entry name" value="Collagenase (Catalytic Domain)"/>
    <property type="match status" value="1"/>
</dbReference>
<comment type="similarity">
    <text evidence="3">Belongs to the peptidase M13 family.</text>
</comment>
<evidence type="ECO:0000256" key="3">
    <source>
        <dbReference type="ARBA" id="ARBA00007357"/>
    </source>
</evidence>
<evidence type="ECO:0000313" key="14">
    <source>
        <dbReference type="RefSeq" id="XP_005179956.1"/>
    </source>
</evidence>
<evidence type="ECO:0000256" key="4">
    <source>
        <dbReference type="ARBA" id="ARBA00022670"/>
    </source>
</evidence>
<feature type="chain" id="PRO_5044561370" evidence="9">
    <location>
        <begin position="22"/>
        <end position="685"/>
    </location>
</feature>
<dbReference type="PANTHER" id="PTHR11733:SF238">
    <property type="entry name" value="FI07649P-RELATED"/>
    <property type="match status" value="1"/>
</dbReference>
<dbReference type="KEGG" id="mde:101887390"/>
<reference evidence="12" key="1">
    <citation type="submission" date="2020-05" db="UniProtKB">
        <authorList>
            <consortium name="EnsemblMetazoa"/>
        </authorList>
    </citation>
    <scope>IDENTIFICATION</scope>
    <source>
        <strain evidence="12">Aabys</strain>
    </source>
</reference>
<evidence type="ECO:0000256" key="2">
    <source>
        <dbReference type="ARBA" id="ARBA00004401"/>
    </source>
</evidence>
<dbReference type="GO" id="GO:0046872">
    <property type="term" value="F:metal ion binding"/>
    <property type="evidence" value="ECO:0007669"/>
    <property type="project" value="UniProtKB-KW"/>
</dbReference>
<name>A0A1I8N8F2_MUSDO</name>
<comment type="subcellular location">
    <subcellularLocation>
        <location evidence="2">Cell membrane</location>
        <topology evidence="2">Single-pass type II membrane protein</topology>
    </subcellularLocation>
</comment>
<dbReference type="SUPFAM" id="SSF55486">
    <property type="entry name" value="Metalloproteases ('zincins'), catalytic domain"/>
    <property type="match status" value="1"/>
</dbReference>
<dbReference type="Pfam" id="PF01431">
    <property type="entry name" value="Peptidase_M13"/>
    <property type="match status" value="1"/>
</dbReference>
<dbReference type="VEuPathDB" id="VectorBase:MDOA012646"/>
<dbReference type="VEuPathDB" id="VectorBase:MDOMA2_002285"/>
<dbReference type="Gene3D" id="1.10.1380.10">
    <property type="entry name" value="Neutral endopeptidase , domain2"/>
    <property type="match status" value="1"/>
</dbReference>
<feature type="domain" description="Peptidase M13 N-terminal" evidence="11">
    <location>
        <begin position="49"/>
        <end position="417"/>
    </location>
</feature>
<reference evidence="14" key="2">
    <citation type="submission" date="2025-04" db="UniProtKB">
        <authorList>
            <consortium name="RefSeq"/>
        </authorList>
    </citation>
    <scope>IDENTIFICATION</scope>
    <source>
        <strain evidence="14">Aabys</strain>
    </source>
</reference>
<dbReference type="GO" id="GO:0004222">
    <property type="term" value="F:metalloendopeptidase activity"/>
    <property type="evidence" value="ECO:0007669"/>
    <property type="project" value="InterPro"/>
</dbReference>
<evidence type="ECO:0000259" key="11">
    <source>
        <dbReference type="Pfam" id="PF05649"/>
    </source>
</evidence>
<dbReference type="InterPro" id="IPR018497">
    <property type="entry name" value="Peptidase_M13_C"/>
</dbReference>
<keyword evidence="4" id="KW-0645">Protease</keyword>
<keyword evidence="7" id="KW-0862">Zinc</keyword>
<dbReference type="AlphaFoldDB" id="A0A1I8N8F2"/>
<organism evidence="12">
    <name type="scientific">Musca domestica</name>
    <name type="common">House fly</name>
    <dbReference type="NCBI Taxonomy" id="7370"/>
    <lineage>
        <taxon>Eukaryota</taxon>
        <taxon>Metazoa</taxon>
        <taxon>Ecdysozoa</taxon>
        <taxon>Arthropoda</taxon>
        <taxon>Hexapoda</taxon>
        <taxon>Insecta</taxon>
        <taxon>Pterygota</taxon>
        <taxon>Neoptera</taxon>
        <taxon>Endopterygota</taxon>
        <taxon>Diptera</taxon>
        <taxon>Brachycera</taxon>
        <taxon>Muscomorpha</taxon>
        <taxon>Muscoidea</taxon>
        <taxon>Muscidae</taxon>
        <taxon>Musca</taxon>
    </lineage>
</organism>
<keyword evidence="13" id="KW-1185">Reference proteome</keyword>
<evidence type="ECO:0000256" key="1">
    <source>
        <dbReference type="ARBA" id="ARBA00001947"/>
    </source>
</evidence>
<dbReference type="eggNOG" id="KOG3624">
    <property type="taxonomic scope" value="Eukaryota"/>
</dbReference>
<dbReference type="Pfam" id="PF05649">
    <property type="entry name" value="Peptidase_M13_N"/>
    <property type="match status" value="1"/>
</dbReference>
<dbReference type="OrthoDB" id="6475849at2759"/>
<proteinExistence type="inferred from homology"/>
<feature type="domain" description="Peptidase M13 C-terminal" evidence="10">
    <location>
        <begin position="481"/>
        <end position="684"/>
    </location>
</feature>
<dbReference type="GO" id="GO:0016485">
    <property type="term" value="P:protein processing"/>
    <property type="evidence" value="ECO:0007669"/>
    <property type="project" value="TreeGrafter"/>
</dbReference>
<evidence type="ECO:0000256" key="8">
    <source>
        <dbReference type="ARBA" id="ARBA00023049"/>
    </source>
</evidence>
<evidence type="ECO:0000256" key="5">
    <source>
        <dbReference type="ARBA" id="ARBA00022723"/>
    </source>
</evidence>
<dbReference type="InterPro" id="IPR000718">
    <property type="entry name" value="Peptidase_M13"/>
</dbReference>
<dbReference type="InterPro" id="IPR024079">
    <property type="entry name" value="MetalloPept_cat_dom_sf"/>
</dbReference>